<evidence type="ECO:0000256" key="2">
    <source>
        <dbReference type="ARBA" id="ARBA00022448"/>
    </source>
</evidence>
<dbReference type="PANTHER" id="PTHR42865:SF1">
    <property type="entry name" value="AEROBIC C4-DICARBOXYLATE TRANSPORT PROTEIN"/>
    <property type="match status" value="1"/>
</dbReference>
<dbReference type="PROSITE" id="PS00713">
    <property type="entry name" value="NA_DICARBOXYL_SYMP_1"/>
    <property type="match status" value="1"/>
</dbReference>
<accession>A0A3M9MHI2</accession>
<evidence type="ECO:0000256" key="7">
    <source>
        <dbReference type="ARBA" id="ARBA00023136"/>
    </source>
</evidence>
<reference evidence="9 10" key="1">
    <citation type="submission" date="2018-11" db="EMBL/GenBank/DDBJ databases">
        <title>Rufibacter latericius sp. nov., isolated from water in Baiyang Lake.</title>
        <authorList>
            <person name="Yang Y."/>
        </authorList>
    </citation>
    <scope>NUCLEOTIDE SEQUENCE [LARGE SCALE GENOMIC DNA]</scope>
    <source>
        <strain evidence="9 10">R-22-1c-1</strain>
    </source>
</reference>
<dbReference type="OrthoDB" id="9768885at2"/>
<dbReference type="NCBIfam" id="NF009587">
    <property type="entry name" value="PRK13027.1"/>
    <property type="match status" value="1"/>
</dbReference>
<keyword evidence="6 8" id="KW-1133">Transmembrane helix</keyword>
<dbReference type="Pfam" id="PF00375">
    <property type="entry name" value="SDF"/>
    <property type="match status" value="1"/>
</dbReference>
<feature type="transmembrane region" description="Helical" evidence="8">
    <location>
        <begin position="149"/>
        <end position="169"/>
    </location>
</feature>
<dbReference type="FunFam" id="1.10.3860.10:FF:000001">
    <property type="entry name" value="C4-dicarboxylate transport protein"/>
    <property type="match status" value="1"/>
</dbReference>
<keyword evidence="4 8" id="KW-0812">Transmembrane</keyword>
<dbReference type="GO" id="GO:0015366">
    <property type="term" value="F:malate:proton symporter activity"/>
    <property type="evidence" value="ECO:0007669"/>
    <property type="project" value="TreeGrafter"/>
</dbReference>
<evidence type="ECO:0000256" key="6">
    <source>
        <dbReference type="ARBA" id="ARBA00022989"/>
    </source>
</evidence>
<dbReference type="GO" id="GO:0015141">
    <property type="term" value="F:succinate transmembrane transporter activity"/>
    <property type="evidence" value="ECO:0007669"/>
    <property type="project" value="TreeGrafter"/>
</dbReference>
<comment type="subcellular location">
    <subcellularLocation>
        <location evidence="1">Cell membrane</location>
        <topology evidence="1">Multi-pass membrane protein</topology>
    </subcellularLocation>
</comment>
<dbReference type="InterPro" id="IPR036458">
    <property type="entry name" value="Na:dicarbo_symporter_sf"/>
</dbReference>
<dbReference type="GO" id="GO:0015138">
    <property type="term" value="F:fumarate transmembrane transporter activity"/>
    <property type="evidence" value="ECO:0007669"/>
    <property type="project" value="TreeGrafter"/>
</dbReference>
<keyword evidence="2" id="KW-0813">Transport</keyword>
<organism evidence="9 10">
    <name type="scientific">Rufibacter latericius</name>
    <dbReference type="NCBI Taxonomy" id="2487040"/>
    <lineage>
        <taxon>Bacteria</taxon>
        <taxon>Pseudomonadati</taxon>
        <taxon>Bacteroidota</taxon>
        <taxon>Cytophagia</taxon>
        <taxon>Cytophagales</taxon>
        <taxon>Hymenobacteraceae</taxon>
        <taxon>Rufibacter</taxon>
    </lineage>
</organism>
<gene>
    <name evidence="9" type="ORF">EFB08_16245</name>
</gene>
<comment type="caution">
    <text evidence="9">The sequence shown here is derived from an EMBL/GenBank/DDBJ whole genome shotgun (WGS) entry which is preliminary data.</text>
</comment>
<evidence type="ECO:0000256" key="1">
    <source>
        <dbReference type="ARBA" id="ARBA00004651"/>
    </source>
</evidence>
<evidence type="ECO:0000256" key="4">
    <source>
        <dbReference type="ARBA" id="ARBA00022692"/>
    </source>
</evidence>
<dbReference type="Gene3D" id="1.10.3860.10">
    <property type="entry name" value="Sodium:dicarboxylate symporter"/>
    <property type="match status" value="1"/>
</dbReference>
<dbReference type="PRINTS" id="PR00173">
    <property type="entry name" value="EDTRNSPORT"/>
</dbReference>
<name>A0A3M9MHI2_9BACT</name>
<evidence type="ECO:0000256" key="8">
    <source>
        <dbReference type="SAM" id="Phobius"/>
    </source>
</evidence>
<dbReference type="AlphaFoldDB" id="A0A3M9MHI2"/>
<dbReference type="EMBL" id="RJJD01000010">
    <property type="protein sequence ID" value="RNI24991.1"/>
    <property type="molecule type" value="Genomic_DNA"/>
</dbReference>
<sequence length="420" mass="44372">MIRKKPLYKSLYFQVISAIATGVLLGHFMPDLAVQLKPLGDAFIKLVKMMIGPVVFCTIVTGIAGMQDMKQVGRVGVKALLYFEVLTTVALLLGLLVVNVLEPGIGMHVNAASLDTEALSAVTSGGEKTDQQGVVGFLMHLIPNNIVDALAKGDLLQILLFSVLFGFGLSKIGERGRPVYSGIQSLSNALFAVIHLIMKFAPLGALGAMAYTIGKYGLASLGALGQLMGSFYLTCVVFIVVILGTVMKTMGLSIFRLLRYIREELLIVLGTSSSEAALPSLIEKLEKLGCAKPVVGLVVPTGYSFNLDGTSIYLTMAAVFVAQATDTPLDFGHQLTLLLVLLLTSKGAAGVTGSGFITLAATLPVAGNIPVAGLALILGIDRFMSEARALTNLIGNAVATIFVAKWEKEIDLEKAKNLIG</sequence>
<dbReference type="PANTHER" id="PTHR42865">
    <property type="entry name" value="PROTON/GLUTAMATE-ASPARTATE SYMPORTER"/>
    <property type="match status" value="1"/>
</dbReference>
<dbReference type="NCBIfam" id="NF002461">
    <property type="entry name" value="PRK01663.1"/>
    <property type="match status" value="1"/>
</dbReference>
<dbReference type="GO" id="GO:0070778">
    <property type="term" value="P:L-aspartate transmembrane transport"/>
    <property type="evidence" value="ECO:0007669"/>
    <property type="project" value="TreeGrafter"/>
</dbReference>
<dbReference type="RefSeq" id="WP_123128021.1">
    <property type="nucleotide sequence ID" value="NZ_RJJD01000010.1"/>
</dbReference>
<evidence type="ECO:0000313" key="10">
    <source>
        <dbReference type="Proteomes" id="UP000272117"/>
    </source>
</evidence>
<feature type="transmembrane region" description="Helical" evidence="8">
    <location>
        <begin position="49"/>
        <end position="67"/>
    </location>
</feature>
<evidence type="ECO:0000313" key="9">
    <source>
        <dbReference type="EMBL" id="RNI24991.1"/>
    </source>
</evidence>
<feature type="transmembrane region" description="Helical" evidence="8">
    <location>
        <begin position="79"/>
        <end position="101"/>
    </location>
</feature>
<dbReference type="GO" id="GO:0005886">
    <property type="term" value="C:plasma membrane"/>
    <property type="evidence" value="ECO:0007669"/>
    <property type="project" value="UniProtKB-SubCell"/>
</dbReference>
<dbReference type="PROSITE" id="PS00714">
    <property type="entry name" value="NA_DICARBOXYL_SYMP_2"/>
    <property type="match status" value="1"/>
</dbReference>
<dbReference type="SUPFAM" id="SSF118215">
    <property type="entry name" value="Proton glutamate symport protein"/>
    <property type="match status" value="1"/>
</dbReference>
<dbReference type="Proteomes" id="UP000272117">
    <property type="component" value="Unassembled WGS sequence"/>
</dbReference>
<keyword evidence="7 8" id="KW-0472">Membrane</keyword>
<keyword evidence="10" id="KW-1185">Reference proteome</keyword>
<feature type="transmembrane region" description="Helical" evidence="8">
    <location>
        <begin position="12"/>
        <end position="29"/>
    </location>
</feature>
<feature type="transmembrane region" description="Helical" evidence="8">
    <location>
        <begin position="231"/>
        <end position="255"/>
    </location>
</feature>
<evidence type="ECO:0000256" key="5">
    <source>
        <dbReference type="ARBA" id="ARBA00022847"/>
    </source>
</evidence>
<dbReference type="InterPro" id="IPR001991">
    <property type="entry name" value="Na-dicarboxylate_symporter"/>
</dbReference>
<protein>
    <submittedName>
        <fullName evidence="9">Dicarboxylate/amino acid:cation symporter</fullName>
    </submittedName>
</protein>
<keyword evidence="5" id="KW-0769">Symport</keyword>
<evidence type="ECO:0000256" key="3">
    <source>
        <dbReference type="ARBA" id="ARBA00022475"/>
    </source>
</evidence>
<dbReference type="InterPro" id="IPR018107">
    <property type="entry name" value="Na-dicarboxylate_symporter_CS"/>
</dbReference>
<feature type="transmembrane region" description="Helical" evidence="8">
    <location>
        <begin position="189"/>
        <end position="211"/>
    </location>
</feature>
<proteinExistence type="predicted"/>
<keyword evidence="3" id="KW-1003">Cell membrane</keyword>